<sequence>MKTTLLTKSLIGTSLMFALIGCGDDTGYLDKPAPPTPPPTSLVAAPLTLKMKVDERRTVDLSDSVTALDIAAWTVSSVNDAEGLGRVENIQAHTFDYEALAAGVTSLHYTVKGGGETASSEVLVAVHGDMTGDNIAPVALNVTEKTKNNKNLGIDLTKFISDADGDSLKISHVVSSSGRFIGTEDGIVTFKPDGFVGVDSAAYSVEDSHGGYDIAYIVVTSEDANPTKPNTAPTAKDIHANINSVLTPVWKIDLVKNNIKDTIFDADGDKLSIVEIFDGNGRATFNGTTISYTPGSFTGIDQFTYVISDGREGFATGTVTLTVSNGSDSSNQIPTASPLTLSNVDDSDTRPLEIDLSDNVKDADGDTLRLVSVIGANGNAQLVANSPLQVSYTIPNPPQGLKDTFAYVVTDGKGGYAMSTVTVEMVTGNPNAPETVIANLKTEFTKSLTINLADYISDAETSDNNLTVSNLRINNVPSSHKAKATLTGQVVTYVPNSFIGADILTYTVSDGEHETLGVIAITSYKPSAGAAHSFTAGHITQSFDLGAGVTGGSLNWQDKITGAAAGDIASVTAIGARLGTVTVNPATNALNYTAASGKYGTDQFIYKLTDKHSPAHEAVGLVTVDITPPEAPEITELTIEGTPTIGGVLTANVTCARCDDTKYQYRWVINGLVTGTDKTYTYRAENVGFNVRLEVVGMDAYGRLVKKGTTYAMTPRLAKQVVYTFDLKNTGILYNTGVFKTFGTAPGVANREVNNIKEVIPDSTGFILIDNNNDISAFGGTGSPTTADKGNASKVVRTGNSNAVLRTDNSVFAWGSYDKGGNIPSNVEPYTTAEANVKSIVNSFWGFAVLNANGDVASWGYDFYDQTATPDDNPELRGIKQILSDGHTWLGIKNNGSIVRWGSSFDNSDYELFNDVKDGFTDVTSLTWGARIYIGLNKDGSAVSWGDKADGAGGNKEALTSGVAEVAALDAALIARKSNGEFYAWGNIGDITISLPQNDVKKFVENNYAIATLTNSGAVSTLGNSRYGADSSTVSEHLSSGVIDIIPGTYGFVALKGNGTAVTWGVFDNPPPSPVITDVISVERVWGVFFAHKKDGSIVSWGSNRLQAVSEIEAALKFSFEQIM</sequence>
<proteinExistence type="predicted"/>
<gene>
    <name evidence="1" type="ORF">TUM4438_41640</name>
</gene>
<dbReference type="Gene3D" id="2.60.40.2700">
    <property type="match status" value="1"/>
</dbReference>
<reference evidence="1" key="1">
    <citation type="submission" date="2021-05" db="EMBL/GenBank/DDBJ databases">
        <title>Molecular characterization for Shewanella algae harboring chromosomal blaOXA-55-like strains isolated from clinical and environment sample.</title>
        <authorList>
            <person name="Ohama Y."/>
            <person name="Aoki K."/>
            <person name="Harada S."/>
            <person name="Moriya K."/>
            <person name="Ishii Y."/>
            <person name="Tateda K."/>
        </authorList>
    </citation>
    <scope>NUCLEOTIDE SEQUENCE</scope>
    <source>
        <strain evidence="1">JCM 11563</strain>
    </source>
</reference>
<dbReference type="Proteomes" id="UP000887104">
    <property type="component" value="Unassembled WGS sequence"/>
</dbReference>
<accession>A0ABQ4PQN8</accession>
<name>A0ABQ4PQN8_9GAMM</name>
<dbReference type="Gene3D" id="2.130.10.30">
    <property type="entry name" value="Regulator of chromosome condensation 1/beta-lactamase-inhibitor protein II"/>
    <property type="match status" value="2"/>
</dbReference>
<protein>
    <recommendedName>
        <fullName evidence="3">Tandem-95 repeat protein</fullName>
    </recommendedName>
</protein>
<dbReference type="PROSITE" id="PS51257">
    <property type="entry name" value="PROKAR_LIPOPROTEIN"/>
    <property type="match status" value="1"/>
</dbReference>
<organism evidence="1 2">
    <name type="scientific">Shewanella sairae</name>
    <dbReference type="NCBI Taxonomy" id="190310"/>
    <lineage>
        <taxon>Bacteria</taxon>
        <taxon>Pseudomonadati</taxon>
        <taxon>Pseudomonadota</taxon>
        <taxon>Gammaproteobacteria</taxon>
        <taxon>Alteromonadales</taxon>
        <taxon>Shewanellaceae</taxon>
        <taxon>Shewanella</taxon>
    </lineage>
</organism>
<dbReference type="Pfam" id="PF17963">
    <property type="entry name" value="Big_9"/>
    <property type="match status" value="4"/>
</dbReference>
<comment type="caution">
    <text evidence="1">The sequence shown here is derived from an EMBL/GenBank/DDBJ whole genome shotgun (WGS) entry which is preliminary data.</text>
</comment>
<dbReference type="InterPro" id="IPR009091">
    <property type="entry name" value="RCC1/BLIP-II"/>
</dbReference>
<evidence type="ECO:0008006" key="3">
    <source>
        <dbReference type="Google" id="ProtNLM"/>
    </source>
</evidence>
<dbReference type="EMBL" id="BPEY01000121">
    <property type="protein sequence ID" value="GIU51559.1"/>
    <property type="molecule type" value="Genomic_DNA"/>
</dbReference>
<dbReference type="Gene3D" id="2.60.40.2810">
    <property type="match status" value="3"/>
</dbReference>
<keyword evidence="2" id="KW-1185">Reference proteome</keyword>
<dbReference type="SUPFAM" id="SSF50985">
    <property type="entry name" value="RCC1/BLIP-II"/>
    <property type="match status" value="2"/>
</dbReference>
<dbReference type="RefSeq" id="WP_220783129.1">
    <property type="nucleotide sequence ID" value="NZ_BPEY01000121.1"/>
</dbReference>
<dbReference type="NCBIfam" id="NF012211">
    <property type="entry name" value="tand_rpt_95"/>
    <property type="match status" value="1"/>
</dbReference>
<evidence type="ECO:0000313" key="1">
    <source>
        <dbReference type="EMBL" id="GIU51559.1"/>
    </source>
</evidence>
<evidence type="ECO:0000313" key="2">
    <source>
        <dbReference type="Proteomes" id="UP000887104"/>
    </source>
</evidence>